<feature type="region of interest" description="Disordered" evidence="1">
    <location>
        <begin position="262"/>
        <end position="299"/>
    </location>
</feature>
<feature type="region of interest" description="Disordered" evidence="1">
    <location>
        <begin position="468"/>
        <end position="524"/>
    </location>
</feature>
<name>A0AAD1Y8D9_EUPCR</name>
<dbReference type="EMBL" id="CAMPGE010028380">
    <property type="protein sequence ID" value="CAI2385906.1"/>
    <property type="molecule type" value="Genomic_DNA"/>
</dbReference>
<feature type="region of interest" description="Disordered" evidence="1">
    <location>
        <begin position="68"/>
        <end position="110"/>
    </location>
</feature>
<organism evidence="2 3">
    <name type="scientific">Euplotes crassus</name>
    <dbReference type="NCBI Taxonomy" id="5936"/>
    <lineage>
        <taxon>Eukaryota</taxon>
        <taxon>Sar</taxon>
        <taxon>Alveolata</taxon>
        <taxon>Ciliophora</taxon>
        <taxon>Intramacronucleata</taxon>
        <taxon>Spirotrichea</taxon>
        <taxon>Hypotrichia</taxon>
        <taxon>Euplotida</taxon>
        <taxon>Euplotidae</taxon>
        <taxon>Moneuplotes</taxon>
    </lineage>
</organism>
<feature type="compositionally biased region" description="Basic and acidic residues" evidence="1">
    <location>
        <begin position="89"/>
        <end position="104"/>
    </location>
</feature>
<dbReference type="Proteomes" id="UP001295684">
    <property type="component" value="Unassembled WGS sequence"/>
</dbReference>
<feature type="compositionally biased region" description="Polar residues" evidence="1">
    <location>
        <begin position="514"/>
        <end position="524"/>
    </location>
</feature>
<dbReference type="AlphaFoldDB" id="A0AAD1Y8D9"/>
<feature type="compositionally biased region" description="Basic residues" evidence="1">
    <location>
        <begin position="263"/>
        <end position="299"/>
    </location>
</feature>
<comment type="caution">
    <text evidence="2">The sequence shown here is derived from an EMBL/GenBank/DDBJ whole genome shotgun (WGS) entry which is preliminary data.</text>
</comment>
<evidence type="ECO:0000313" key="2">
    <source>
        <dbReference type="EMBL" id="CAI2385906.1"/>
    </source>
</evidence>
<keyword evidence="3" id="KW-1185">Reference proteome</keyword>
<evidence type="ECO:0000256" key="1">
    <source>
        <dbReference type="SAM" id="MobiDB-lite"/>
    </source>
</evidence>
<reference evidence="2" key="1">
    <citation type="submission" date="2023-07" db="EMBL/GenBank/DDBJ databases">
        <authorList>
            <consortium name="AG Swart"/>
            <person name="Singh M."/>
            <person name="Singh A."/>
            <person name="Seah K."/>
            <person name="Emmerich C."/>
        </authorList>
    </citation>
    <scope>NUCLEOTIDE SEQUENCE</scope>
    <source>
        <strain evidence="2">DP1</strain>
    </source>
</reference>
<protein>
    <submittedName>
        <fullName evidence="2">Uncharacterized protein</fullName>
    </submittedName>
</protein>
<gene>
    <name evidence="2" type="ORF">ECRASSUSDP1_LOCUS27502</name>
</gene>
<sequence length="524" mass="60943">MENSTCESQYTERPEILPFYKRFKRMNKDRSYSLLEEDSSCEIVSGREGGVCSGLQNDLHRPCQDASETLSVRKHNPNWDSSSSSSSDSRTRKPQKESQPKSVDKPIFVNDSEESFDMRIDTEEEIEAETRAKIGRFTEAFTYKNNQYKSDENIDTDRDIMAEVVQKRYMDNLNITIQKDDIIGNPDQTIPLDDNIVTKQSQYVPDRFSSLITAISQDLNIPEDQAKQYLMLGKRPHKKKKKLYKYFRTIQGDTISSLLKTYNPKRKSKHHIPKSCKRRGCSPQSRRKRSHSKKRKKLKNCSLRPKTISSVLREKPYQMNNSANFDKGNELGSDSLNRLSHSLNPRVKPWTQLPSQREQLVNSSCLKNYTLNNHTRINSGNLQTLCQDQLHHKKEGGTKSIRVSNEKVTLSNYANDKENMHNNYSSLEAYSNYDRDSQPVHLKISNNMVQDFNSTGKIQIYPKTLSAKAQKLKKRRKSTKANSQYRKHPSSDWIDYKTYKKNRELKKNRKLQKTQGWNKISLRS</sequence>
<evidence type="ECO:0000313" key="3">
    <source>
        <dbReference type="Proteomes" id="UP001295684"/>
    </source>
</evidence>
<feature type="compositionally biased region" description="Basic residues" evidence="1">
    <location>
        <begin position="470"/>
        <end position="479"/>
    </location>
</feature>
<accession>A0AAD1Y8D9</accession>
<proteinExistence type="predicted"/>
<feature type="compositionally biased region" description="Basic residues" evidence="1">
    <location>
        <begin position="503"/>
        <end position="512"/>
    </location>
</feature>